<dbReference type="GO" id="GO:0005886">
    <property type="term" value="C:plasma membrane"/>
    <property type="evidence" value="ECO:0007669"/>
    <property type="project" value="TreeGrafter"/>
</dbReference>
<feature type="transmembrane region" description="Helical" evidence="2">
    <location>
        <begin position="220"/>
        <end position="241"/>
    </location>
</feature>
<evidence type="ECO:0000256" key="2">
    <source>
        <dbReference type="SAM" id="Phobius"/>
    </source>
</evidence>
<dbReference type="AlphaFoldDB" id="A0A399F7J5"/>
<sequence>MATAVAKGDLSALLGLRLRTEEINPSYQPLLSQAVALQMDLQGLQAEVTALGDEREREASRLEVLHAQIAAQEREKETVLLDYGTRKAAYEAFRSRYDQIVNLNTENLTFDNPNPEYQRLRSALFDAQVEEAKLLSRRAALQARIAQVETRIALLRERVAKAQVEQDRLSQALELDKNAYLALSQKKTDLQIELASSHNSLAQVIAPAYPVYEKVASKRGLVFVLAVSLGLVLGVMVAFVAEALRAEGRIQAA</sequence>
<comment type="caution">
    <text evidence="3">The sequence shown here is derived from an EMBL/GenBank/DDBJ whole genome shotgun (WGS) entry which is preliminary data.</text>
</comment>
<dbReference type="InterPro" id="IPR050445">
    <property type="entry name" value="Bact_polysacc_biosynth/exp"/>
</dbReference>
<evidence type="ECO:0000313" key="3">
    <source>
        <dbReference type="EMBL" id="RIH91636.1"/>
    </source>
</evidence>
<evidence type="ECO:0000256" key="1">
    <source>
        <dbReference type="SAM" id="Coils"/>
    </source>
</evidence>
<dbReference type="Gene3D" id="1.10.287.1490">
    <property type="match status" value="1"/>
</dbReference>
<dbReference type="EMBL" id="QWLB01000036">
    <property type="protein sequence ID" value="RIH91636.1"/>
    <property type="molecule type" value="Genomic_DNA"/>
</dbReference>
<reference evidence="3 4" key="1">
    <citation type="submission" date="2018-08" db="EMBL/GenBank/DDBJ databases">
        <title>Meiothermus granaticius genome AF-68 sequencing project.</title>
        <authorList>
            <person name="Da Costa M.S."/>
            <person name="Albuquerque L."/>
            <person name="Raposo P."/>
            <person name="Froufe H.J.C."/>
            <person name="Barroso C.S."/>
            <person name="Egas C."/>
        </authorList>
    </citation>
    <scope>NUCLEOTIDE SEQUENCE [LARGE SCALE GENOMIC DNA]</scope>
    <source>
        <strain evidence="3 4">AF-68</strain>
    </source>
</reference>
<dbReference type="GO" id="GO:0004713">
    <property type="term" value="F:protein tyrosine kinase activity"/>
    <property type="evidence" value="ECO:0007669"/>
    <property type="project" value="TreeGrafter"/>
</dbReference>
<accession>A0A399F7J5</accession>
<dbReference type="Proteomes" id="UP000266178">
    <property type="component" value="Unassembled WGS sequence"/>
</dbReference>
<dbReference type="PANTHER" id="PTHR32309:SF13">
    <property type="entry name" value="FERRIC ENTEROBACTIN TRANSPORT PROTEIN FEPE"/>
    <property type="match status" value="1"/>
</dbReference>
<dbReference type="RefSeq" id="WP_240631353.1">
    <property type="nucleotide sequence ID" value="NZ_BJXM01000037.1"/>
</dbReference>
<feature type="coiled-coil region" evidence="1">
    <location>
        <begin position="138"/>
        <end position="172"/>
    </location>
</feature>
<keyword evidence="2" id="KW-0472">Membrane</keyword>
<proteinExistence type="predicted"/>
<protein>
    <submittedName>
        <fullName evidence="3">Chromosome partition protein Smc</fullName>
    </submittedName>
</protein>
<keyword evidence="2" id="KW-1133">Transmembrane helix</keyword>
<keyword evidence="4" id="KW-1185">Reference proteome</keyword>
<keyword evidence="2" id="KW-0812">Transmembrane</keyword>
<gene>
    <name evidence="3" type="primary">smc_4</name>
    <name evidence="3" type="ORF">Mgrana_02446</name>
</gene>
<dbReference type="PANTHER" id="PTHR32309">
    <property type="entry name" value="TYROSINE-PROTEIN KINASE"/>
    <property type="match status" value="1"/>
</dbReference>
<evidence type="ECO:0000313" key="4">
    <source>
        <dbReference type="Proteomes" id="UP000266178"/>
    </source>
</evidence>
<organism evidence="3 4">
    <name type="scientific">Meiothermus granaticius NBRC 107808</name>
    <dbReference type="NCBI Taxonomy" id="1227551"/>
    <lineage>
        <taxon>Bacteria</taxon>
        <taxon>Thermotogati</taxon>
        <taxon>Deinococcota</taxon>
        <taxon>Deinococci</taxon>
        <taxon>Thermales</taxon>
        <taxon>Thermaceae</taxon>
        <taxon>Meiothermus</taxon>
    </lineage>
</organism>
<keyword evidence="1" id="KW-0175">Coiled coil</keyword>
<name>A0A399F7J5_9DEIN</name>